<evidence type="ECO:0000256" key="3">
    <source>
        <dbReference type="ARBA" id="ARBA00023082"/>
    </source>
</evidence>
<comment type="similarity">
    <text evidence="1">Belongs to the sigma-70 factor family. ECF subfamily.</text>
</comment>
<dbReference type="SUPFAM" id="SSF88659">
    <property type="entry name" value="Sigma3 and sigma4 domains of RNA polymerase sigma factors"/>
    <property type="match status" value="1"/>
</dbReference>
<accession>A0A0P7DUY2</accession>
<dbReference type="InterPro" id="IPR013249">
    <property type="entry name" value="RNA_pol_sigma70_r4_t2"/>
</dbReference>
<keyword evidence="11" id="KW-1185">Reference proteome</keyword>
<comment type="caution">
    <text evidence="8">The sequence shown here is derived from an EMBL/GenBank/DDBJ whole genome shotgun (WGS) entry which is preliminary data.</text>
</comment>
<reference evidence="8 10" key="1">
    <citation type="submission" date="2015-09" db="EMBL/GenBank/DDBJ databases">
        <title>Draft Genome Sequence of Pseudoalteromonas lipolytica UCD-48B.</title>
        <authorList>
            <person name="Krusor M."/>
            <person name="Coil D.A."/>
            <person name="Lang J.M."/>
            <person name="Eisen J.A."/>
            <person name="Alexiev A."/>
        </authorList>
    </citation>
    <scope>NUCLEOTIDE SEQUENCE [LARGE SCALE GENOMIC DNA]</scope>
    <source>
        <strain evidence="8 10">UCD-48B</strain>
    </source>
</reference>
<name>A0A0P7DUY2_9GAMM</name>
<dbReference type="PANTHER" id="PTHR43133">
    <property type="entry name" value="RNA POLYMERASE ECF-TYPE SIGMA FACTO"/>
    <property type="match status" value="1"/>
</dbReference>
<dbReference type="PANTHER" id="PTHR43133:SF62">
    <property type="entry name" value="RNA POLYMERASE SIGMA FACTOR SIGZ"/>
    <property type="match status" value="1"/>
</dbReference>
<dbReference type="InterPro" id="IPR036388">
    <property type="entry name" value="WH-like_DNA-bd_sf"/>
</dbReference>
<dbReference type="InterPro" id="IPR013324">
    <property type="entry name" value="RNA_pol_sigma_r3/r4-like"/>
</dbReference>
<evidence type="ECO:0000256" key="4">
    <source>
        <dbReference type="ARBA" id="ARBA00023163"/>
    </source>
</evidence>
<dbReference type="AlphaFoldDB" id="A0A0P7DUY2"/>
<sequence>MSIEQIWLEYKNSLRAFLTTKISNPADVEELLQDILLKTHLNIHHLQDQRSLKAWLFQIAHHVIVDFYRRQNKHVEIELDDIISQQENKTVKAELIKCIEPFLQAMPEEEADLIRKIDLEGYSQKEEALKLNISYSTYKSRLQKSRSKLKALFDCCCDFEIDKYGNLVDYHPKQKKFC</sequence>
<dbReference type="GO" id="GO:0016987">
    <property type="term" value="F:sigma factor activity"/>
    <property type="evidence" value="ECO:0007669"/>
    <property type="project" value="UniProtKB-KW"/>
</dbReference>
<evidence type="ECO:0000313" key="11">
    <source>
        <dbReference type="Proteomes" id="UP001377972"/>
    </source>
</evidence>
<organism evidence="8 10">
    <name type="scientific">Pseudoalteromonas lipolytica</name>
    <dbReference type="NCBI Taxonomy" id="570156"/>
    <lineage>
        <taxon>Bacteria</taxon>
        <taxon>Pseudomonadati</taxon>
        <taxon>Pseudomonadota</taxon>
        <taxon>Gammaproteobacteria</taxon>
        <taxon>Alteromonadales</taxon>
        <taxon>Pseudoalteromonadaceae</taxon>
        <taxon>Pseudoalteromonas</taxon>
    </lineage>
</organism>
<dbReference type="RefSeq" id="WP_054553484.1">
    <property type="nucleotide sequence ID" value="NZ_JAQPZS010000009.1"/>
</dbReference>
<dbReference type="Pfam" id="PF08281">
    <property type="entry name" value="Sigma70_r4_2"/>
    <property type="match status" value="1"/>
</dbReference>
<dbReference type="GO" id="GO:0006352">
    <property type="term" value="P:DNA-templated transcription initiation"/>
    <property type="evidence" value="ECO:0007669"/>
    <property type="project" value="InterPro"/>
</dbReference>
<dbReference type="InterPro" id="IPR014304">
    <property type="entry name" value="RNA_pol_sigma-Z"/>
</dbReference>
<dbReference type="Gene3D" id="1.10.1740.10">
    <property type="match status" value="1"/>
</dbReference>
<dbReference type="SUPFAM" id="SSF88946">
    <property type="entry name" value="Sigma2 domain of RNA polymerase sigma factors"/>
    <property type="match status" value="1"/>
</dbReference>
<evidence type="ECO:0000256" key="1">
    <source>
        <dbReference type="ARBA" id="ARBA00010641"/>
    </source>
</evidence>
<keyword evidence="3" id="KW-0731">Sigma factor</keyword>
<feature type="domain" description="RNA polymerase sigma-70 region 2" evidence="6">
    <location>
        <begin position="9"/>
        <end position="73"/>
    </location>
</feature>
<dbReference type="PATRIC" id="fig|570156.3.peg.3742"/>
<dbReference type="InterPro" id="IPR007627">
    <property type="entry name" value="RNA_pol_sigma70_r2"/>
</dbReference>
<reference evidence="9 11" key="2">
    <citation type="submission" date="2023-01" db="EMBL/GenBank/DDBJ databases">
        <title>Trichodesmium-associated heterotrophic epibiont bacteria.</title>
        <authorList>
            <person name="Cleveland C.S."/>
            <person name="Webb E.A."/>
        </authorList>
    </citation>
    <scope>NUCLEOTIDE SEQUENCE [LARGE SCALE GENOMIC DNA]</scope>
    <source>
        <strain evidence="9 11">USCH2</strain>
    </source>
</reference>
<evidence type="ECO:0000259" key="7">
    <source>
        <dbReference type="Pfam" id="PF08281"/>
    </source>
</evidence>
<dbReference type="InterPro" id="IPR014284">
    <property type="entry name" value="RNA_pol_sigma-70_dom"/>
</dbReference>
<dbReference type="InterPro" id="IPR013325">
    <property type="entry name" value="RNA_pol_sigma_r2"/>
</dbReference>
<proteinExistence type="inferred from homology"/>
<gene>
    <name evidence="9" type="primary">sigZ</name>
    <name evidence="8" type="ORF">AOG27_13200</name>
    <name evidence="9" type="ORF">PQI24_11540</name>
</gene>
<evidence type="ECO:0000313" key="10">
    <source>
        <dbReference type="Proteomes" id="UP000050378"/>
    </source>
</evidence>
<feature type="domain" description="RNA polymerase sigma factor 70 region 4 type 2" evidence="7">
    <location>
        <begin position="102"/>
        <end position="149"/>
    </location>
</feature>
<dbReference type="EMBL" id="LJTC01000008">
    <property type="protein sequence ID" value="KPM83031.1"/>
    <property type="molecule type" value="Genomic_DNA"/>
</dbReference>
<evidence type="ECO:0000313" key="8">
    <source>
        <dbReference type="EMBL" id="KPM83031.1"/>
    </source>
</evidence>
<dbReference type="NCBIfam" id="NF007215">
    <property type="entry name" value="PRK09637.1"/>
    <property type="match status" value="1"/>
</dbReference>
<keyword evidence="4" id="KW-0804">Transcription</keyword>
<protein>
    <recommendedName>
        <fullName evidence="5">RNA polymerase sigma factor SigZ</fullName>
    </recommendedName>
</protein>
<dbReference type="EMBL" id="JAQPZS010000009">
    <property type="protein sequence ID" value="MEJ6496671.1"/>
    <property type="molecule type" value="Genomic_DNA"/>
</dbReference>
<evidence type="ECO:0000259" key="6">
    <source>
        <dbReference type="Pfam" id="PF04542"/>
    </source>
</evidence>
<evidence type="ECO:0000256" key="2">
    <source>
        <dbReference type="ARBA" id="ARBA00023015"/>
    </source>
</evidence>
<dbReference type="STRING" id="570156.AOG27_13200"/>
<dbReference type="Pfam" id="PF04542">
    <property type="entry name" value="Sigma70_r2"/>
    <property type="match status" value="1"/>
</dbReference>
<keyword evidence="2" id="KW-0805">Transcription regulation</keyword>
<dbReference type="NCBIfam" id="TIGR02959">
    <property type="entry name" value="SigZ"/>
    <property type="match status" value="1"/>
</dbReference>
<dbReference type="Proteomes" id="UP001377972">
    <property type="component" value="Unassembled WGS sequence"/>
</dbReference>
<dbReference type="InterPro" id="IPR039425">
    <property type="entry name" value="RNA_pol_sigma-70-like"/>
</dbReference>
<evidence type="ECO:0000313" key="9">
    <source>
        <dbReference type="EMBL" id="MEJ6496671.1"/>
    </source>
</evidence>
<dbReference type="OrthoDB" id="9803470at2"/>
<dbReference type="GO" id="GO:0003677">
    <property type="term" value="F:DNA binding"/>
    <property type="evidence" value="ECO:0007669"/>
    <property type="project" value="InterPro"/>
</dbReference>
<dbReference type="Proteomes" id="UP000050378">
    <property type="component" value="Unassembled WGS sequence"/>
</dbReference>
<dbReference type="Gene3D" id="1.10.10.10">
    <property type="entry name" value="Winged helix-like DNA-binding domain superfamily/Winged helix DNA-binding domain"/>
    <property type="match status" value="1"/>
</dbReference>
<evidence type="ECO:0000256" key="5">
    <source>
        <dbReference type="NCBIfam" id="TIGR02959"/>
    </source>
</evidence>
<dbReference type="NCBIfam" id="TIGR02937">
    <property type="entry name" value="sigma70-ECF"/>
    <property type="match status" value="1"/>
</dbReference>